<evidence type="ECO:0000256" key="5">
    <source>
        <dbReference type="ARBA" id="ARBA00022692"/>
    </source>
</evidence>
<evidence type="ECO:0000313" key="10">
    <source>
        <dbReference type="EMBL" id="ASK70110.1"/>
    </source>
</evidence>
<comment type="caution">
    <text evidence="8">Lacks conserved residue(s) required for the propagation of feature annotation.</text>
</comment>
<dbReference type="KEGG" id="sbj:CF168_15290"/>
<feature type="transmembrane region" description="Helical" evidence="8">
    <location>
        <begin position="130"/>
        <end position="149"/>
    </location>
</feature>
<keyword evidence="11" id="KW-1185">Reference proteome</keyword>
<evidence type="ECO:0000256" key="1">
    <source>
        <dbReference type="ARBA" id="ARBA00004651"/>
    </source>
</evidence>
<feature type="transmembrane region" description="Helical" evidence="8">
    <location>
        <begin position="97"/>
        <end position="118"/>
    </location>
</feature>
<keyword evidence="4" id="KW-1003">Cell membrane</keyword>
<dbReference type="InterPro" id="IPR020846">
    <property type="entry name" value="MFS_dom"/>
</dbReference>
<dbReference type="RefSeq" id="WP_089068243.1">
    <property type="nucleotide sequence ID" value="NZ_CP022358.1"/>
</dbReference>
<feature type="transmembrane region" description="Helical" evidence="8">
    <location>
        <begin position="302"/>
        <end position="321"/>
    </location>
</feature>
<keyword evidence="7 8" id="KW-0472">Membrane</keyword>
<proteinExistence type="inferred from homology"/>
<feature type="transmembrane region" description="Helical" evidence="8">
    <location>
        <begin position="46"/>
        <end position="64"/>
    </location>
</feature>
<dbReference type="Gene3D" id="1.20.1720.10">
    <property type="entry name" value="Multidrug resistance protein D"/>
    <property type="match status" value="1"/>
</dbReference>
<feature type="transmembrane region" description="Helical" evidence="8">
    <location>
        <begin position="237"/>
        <end position="259"/>
    </location>
</feature>
<keyword evidence="5 8" id="KW-0812">Transmembrane</keyword>
<dbReference type="InterPro" id="IPR011701">
    <property type="entry name" value="MFS"/>
</dbReference>
<evidence type="ECO:0000256" key="7">
    <source>
        <dbReference type="ARBA" id="ARBA00023136"/>
    </source>
</evidence>
<feature type="transmembrane region" description="Helical" evidence="8">
    <location>
        <begin position="360"/>
        <end position="379"/>
    </location>
</feature>
<keyword evidence="6 8" id="KW-1133">Transmembrane helix</keyword>
<dbReference type="InterPro" id="IPR036259">
    <property type="entry name" value="MFS_trans_sf"/>
</dbReference>
<dbReference type="CDD" id="cd17320">
    <property type="entry name" value="MFS_MdfA_MDR_like"/>
    <property type="match status" value="1"/>
</dbReference>
<evidence type="ECO:0000256" key="4">
    <source>
        <dbReference type="ARBA" id="ARBA00022475"/>
    </source>
</evidence>
<keyword evidence="8" id="KW-0997">Cell inner membrane</keyword>
<evidence type="ECO:0000256" key="3">
    <source>
        <dbReference type="ARBA" id="ARBA00022448"/>
    </source>
</evidence>
<evidence type="ECO:0000256" key="6">
    <source>
        <dbReference type="ARBA" id="ARBA00022989"/>
    </source>
</evidence>
<sequence>MKIKPPLWLCVLLMMFPQIMETIYSPALPNIAESFAVSVASASQTLSVYFIAFAVGVFCWGRLADIIGRRNAMLAGLVCYAIGSAFALMISDFTLLLLARVLSAFGAAVGSVITQTMMRDSYSGEELAKVFSVMGMSLGISPIIGLLLGSLLSAYWGYQGVFVALMVSAIVLLFLSVKSLPETRPAHTQKIAIVELAIKMLTDSGIIKNTLLVASFNLMWFSYFSLAPFMFEAQGLSTLAFGMSGLLLGFGAFLGSYFNKLLLGRGYSSALLVRLASLIALFGGLGIWLIQSTDIGLNNVYFLLPMLLIVIAYGIAIPNILSSALANYRAYAGSAGALFGLFYYILLGLGLGAAGMVSHLGGVISFAALLCVGLGLTSLTNLTSLTGRRGSGSQT</sequence>
<accession>A0A220UQ35</accession>
<feature type="transmembrane region" description="Helical" evidence="8">
    <location>
        <begin position="210"/>
        <end position="231"/>
    </location>
</feature>
<dbReference type="Pfam" id="PF07690">
    <property type="entry name" value="MFS_1"/>
    <property type="match status" value="1"/>
</dbReference>
<evidence type="ECO:0000256" key="8">
    <source>
        <dbReference type="RuleBase" id="RU365088"/>
    </source>
</evidence>
<feature type="transmembrane region" description="Helical" evidence="8">
    <location>
        <begin position="155"/>
        <end position="175"/>
    </location>
</feature>
<dbReference type="SUPFAM" id="SSF103473">
    <property type="entry name" value="MFS general substrate transporter"/>
    <property type="match status" value="1"/>
</dbReference>
<dbReference type="Proteomes" id="UP000198367">
    <property type="component" value="Chromosome"/>
</dbReference>
<dbReference type="NCBIfam" id="TIGR00710">
    <property type="entry name" value="efflux_Bcr_CflA"/>
    <property type="match status" value="1"/>
</dbReference>
<dbReference type="PANTHER" id="PTHR43124">
    <property type="entry name" value="PURINE EFFLUX PUMP PBUE"/>
    <property type="match status" value="1"/>
</dbReference>
<name>A0A220UQ35_9GAMM</name>
<feature type="transmembrane region" description="Helical" evidence="8">
    <location>
        <begin position="333"/>
        <end position="354"/>
    </location>
</feature>
<reference evidence="10 11" key="1">
    <citation type="submission" date="2017-07" db="EMBL/GenBank/DDBJ databases">
        <title>Phenotypical and genomic characterization of a clinical isolate of Shewanella bicestrii sp. nov. producing an extended-spectrum beta-lactamase and a new oxacillinase variant.</title>
        <authorList>
            <person name="Jousset A.B."/>
            <person name="Bonnin R.A."/>
            <person name="Girlich D."/>
            <person name="Dabos L."/>
            <person name="Potron A."/>
            <person name="Dortet L."/>
            <person name="Glaser P."/>
            <person name="Naas T."/>
        </authorList>
    </citation>
    <scope>NUCLEOTIDE SEQUENCE [LARGE SCALE GENOMIC DNA]</scope>
    <source>
        <strain evidence="10 11">JAB-1</strain>
    </source>
</reference>
<dbReference type="GO" id="GO:0042910">
    <property type="term" value="F:xenobiotic transmembrane transporter activity"/>
    <property type="evidence" value="ECO:0007669"/>
    <property type="project" value="InterPro"/>
</dbReference>
<dbReference type="AlphaFoldDB" id="A0A220UQ35"/>
<feature type="transmembrane region" description="Helical" evidence="8">
    <location>
        <begin position="271"/>
        <end position="290"/>
    </location>
</feature>
<dbReference type="GO" id="GO:0005886">
    <property type="term" value="C:plasma membrane"/>
    <property type="evidence" value="ECO:0007669"/>
    <property type="project" value="UniProtKB-SubCell"/>
</dbReference>
<dbReference type="PROSITE" id="PS50850">
    <property type="entry name" value="MFS"/>
    <property type="match status" value="1"/>
</dbReference>
<comment type="similarity">
    <text evidence="2 8">Belongs to the major facilitator superfamily. Bcr/CmlA family.</text>
</comment>
<dbReference type="InterPro" id="IPR004812">
    <property type="entry name" value="Efflux_drug-R_Bcr/CmlA"/>
</dbReference>
<organism evidence="10 11">
    <name type="scientific">Shewanella bicestrii</name>
    <dbReference type="NCBI Taxonomy" id="2018305"/>
    <lineage>
        <taxon>Bacteria</taxon>
        <taxon>Pseudomonadati</taxon>
        <taxon>Pseudomonadota</taxon>
        <taxon>Gammaproteobacteria</taxon>
        <taxon>Alteromonadales</taxon>
        <taxon>Shewanellaceae</taxon>
        <taxon>Shewanella</taxon>
    </lineage>
</organism>
<feature type="transmembrane region" description="Helical" evidence="8">
    <location>
        <begin position="71"/>
        <end position="91"/>
    </location>
</feature>
<dbReference type="PANTHER" id="PTHR43124:SF3">
    <property type="entry name" value="CHLORAMPHENICOL EFFLUX PUMP RV0191"/>
    <property type="match status" value="1"/>
</dbReference>
<dbReference type="EMBL" id="CP022358">
    <property type="protein sequence ID" value="ASK70110.1"/>
    <property type="molecule type" value="Genomic_DNA"/>
</dbReference>
<comment type="subcellular location">
    <subcellularLocation>
        <location evidence="8">Cell inner membrane</location>
        <topology evidence="8">Multi-pass membrane protein</topology>
    </subcellularLocation>
    <subcellularLocation>
        <location evidence="1">Cell membrane</location>
        <topology evidence="1">Multi-pass membrane protein</topology>
    </subcellularLocation>
</comment>
<protein>
    <recommendedName>
        <fullName evidence="8">Bcr/CflA family efflux transporter</fullName>
    </recommendedName>
</protein>
<evidence type="ECO:0000256" key="2">
    <source>
        <dbReference type="ARBA" id="ARBA00006236"/>
    </source>
</evidence>
<keyword evidence="3 8" id="KW-0813">Transport</keyword>
<evidence type="ECO:0000259" key="9">
    <source>
        <dbReference type="PROSITE" id="PS50850"/>
    </source>
</evidence>
<feature type="domain" description="Major facilitator superfamily (MFS) profile" evidence="9">
    <location>
        <begin position="1"/>
        <end position="385"/>
    </location>
</feature>
<gene>
    <name evidence="10" type="ORF">CF168_15290</name>
</gene>
<dbReference type="InterPro" id="IPR050189">
    <property type="entry name" value="MFS_Efflux_Transporters"/>
</dbReference>
<evidence type="ECO:0000313" key="11">
    <source>
        <dbReference type="Proteomes" id="UP000198367"/>
    </source>
</evidence>
<dbReference type="GO" id="GO:1990961">
    <property type="term" value="P:xenobiotic detoxification by transmembrane export across the plasma membrane"/>
    <property type="evidence" value="ECO:0007669"/>
    <property type="project" value="InterPro"/>
</dbReference>